<accession>T1K4R0</accession>
<keyword evidence="3" id="KW-1185">Reference proteome</keyword>
<dbReference type="SUPFAM" id="SSF57603">
    <property type="entry name" value="FnI-like domain"/>
    <property type="match status" value="2"/>
</dbReference>
<dbReference type="InterPro" id="IPR052278">
    <property type="entry name" value="Chordin-like_regulators"/>
</dbReference>
<dbReference type="Pfam" id="PF00093">
    <property type="entry name" value="VWC"/>
    <property type="match status" value="2"/>
</dbReference>
<feature type="domain" description="VWFC" evidence="1">
    <location>
        <begin position="121"/>
        <end position="185"/>
    </location>
</feature>
<dbReference type="Gene3D" id="6.20.200.20">
    <property type="match status" value="1"/>
</dbReference>
<evidence type="ECO:0000313" key="3">
    <source>
        <dbReference type="Proteomes" id="UP000015104"/>
    </source>
</evidence>
<dbReference type="EMBL" id="CAEY01001579">
    <property type="status" value="NOT_ANNOTATED_CDS"/>
    <property type="molecule type" value="Genomic_DNA"/>
</dbReference>
<dbReference type="AlphaFoldDB" id="T1K4R0"/>
<dbReference type="GO" id="GO:0005615">
    <property type="term" value="C:extracellular space"/>
    <property type="evidence" value="ECO:0007669"/>
    <property type="project" value="TreeGrafter"/>
</dbReference>
<dbReference type="EnsemblMetazoa" id="tetur05g03490.1">
    <property type="protein sequence ID" value="tetur05g03490.1"/>
    <property type="gene ID" value="tetur05g03490"/>
</dbReference>
<dbReference type="Proteomes" id="UP000015104">
    <property type="component" value="Unassembled WGS sequence"/>
</dbReference>
<evidence type="ECO:0000313" key="2">
    <source>
        <dbReference type="EnsemblMetazoa" id="tetur05g03490.1"/>
    </source>
</evidence>
<dbReference type="GO" id="GO:0036122">
    <property type="term" value="F:BMP binding"/>
    <property type="evidence" value="ECO:0007669"/>
    <property type="project" value="TreeGrafter"/>
</dbReference>
<name>T1K4R0_TETUR</name>
<sequence>MKRDFTVNGTLDNQAQGCFFDGDQKFHLAGSQWHPYIPPFGFDRCSVCTCLPETLTITCKQSITCPALTCSPEEAYRENASDCCKKCPNIIQVKSIDAGDELSDQSLGPRVKSANELVLAGGCIFNERVYPNGDEWHPYVAPFGEMRCVKCHCKNKTIKCGRIKCPSVTCSKPIIPEDRCCPVCSDD</sequence>
<reference evidence="2" key="2">
    <citation type="submission" date="2015-06" db="UniProtKB">
        <authorList>
            <consortium name="EnsemblMetazoa"/>
        </authorList>
    </citation>
    <scope>IDENTIFICATION</scope>
</reference>
<dbReference type="InterPro" id="IPR001007">
    <property type="entry name" value="VWF_dom"/>
</dbReference>
<dbReference type="HOGENOM" id="CLU_1449454_0_0_1"/>
<dbReference type="PROSITE" id="PS01208">
    <property type="entry name" value="VWFC_1"/>
    <property type="match status" value="1"/>
</dbReference>
<dbReference type="SMART" id="SM00214">
    <property type="entry name" value="VWC"/>
    <property type="match status" value="2"/>
</dbReference>
<dbReference type="PROSITE" id="PS50184">
    <property type="entry name" value="VWFC_2"/>
    <property type="match status" value="1"/>
</dbReference>
<dbReference type="GO" id="GO:0009953">
    <property type="term" value="P:dorsal/ventral pattern formation"/>
    <property type="evidence" value="ECO:0007669"/>
    <property type="project" value="TreeGrafter"/>
</dbReference>
<proteinExistence type="predicted"/>
<dbReference type="GO" id="GO:0030514">
    <property type="term" value="P:negative regulation of BMP signaling pathway"/>
    <property type="evidence" value="ECO:0007669"/>
    <property type="project" value="TreeGrafter"/>
</dbReference>
<protein>
    <recommendedName>
        <fullName evidence="1">VWFC domain-containing protein</fullName>
    </recommendedName>
</protein>
<reference evidence="3" key="1">
    <citation type="submission" date="2011-08" db="EMBL/GenBank/DDBJ databases">
        <authorList>
            <person name="Rombauts S."/>
        </authorList>
    </citation>
    <scope>NUCLEOTIDE SEQUENCE</scope>
    <source>
        <strain evidence="3">London</strain>
    </source>
</reference>
<evidence type="ECO:0000259" key="1">
    <source>
        <dbReference type="PROSITE" id="PS50184"/>
    </source>
</evidence>
<dbReference type="STRING" id="32264.T1K4R0"/>
<dbReference type="eggNOG" id="ENOG502QR4J">
    <property type="taxonomic scope" value="Eukaryota"/>
</dbReference>
<dbReference type="PANTHER" id="PTHR46526">
    <property type="entry name" value="CHORDIN"/>
    <property type="match status" value="1"/>
</dbReference>
<dbReference type="PANTHER" id="PTHR46526:SF1">
    <property type="entry name" value="CHORDIN"/>
    <property type="match status" value="1"/>
</dbReference>
<organism evidence="2 3">
    <name type="scientific">Tetranychus urticae</name>
    <name type="common">Two-spotted spider mite</name>
    <dbReference type="NCBI Taxonomy" id="32264"/>
    <lineage>
        <taxon>Eukaryota</taxon>
        <taxon>Metazoa</taxon>
        <taxon>Ecdysozoa</taxon>
        <taxon>Arthropoda</taxon>
        <taxon>Chelicerata</taxon>
        <taxon>Arachnida</taxon>
        <taxon>Acari</taxon>
        <taxon>Acariformes</taxon>
        <taxon>Trombidiformes</taxon>
        <taxon>Prostigmata</taxon>
        <taxon>Eleutherengona</taxon>
        <taxon>Raphignathae</taxon>
        <taxon>Tetranychoidea</taxon>
        <taxon>Tetranychidae</taxon>
        <taxon>Tetranychus</taxon>
    </lineage>
</organism>